<organism evidence="1 2">
    <name type="scientific">Cirrhinus mrigala</name>
    <name type="common">Mrigala</name>
    <dbReference type="NCBI Taxonomy" id="683832"/>
    <lineage>
        <taxon>Eukaryota</taxon>
        <taxon>Metazoa</taxon>
        <taxon>Chordata</taxon>
        <taxon>Craniata</taxon>
        <taxon>Vertebrata</taxon>
        <taxon>Euteleostomi</taxon>
        <taxon>Actinopterygii</taxon>
        <taxon>Neopterygii</taxon>
        <taxon>Teleostei</taxon>
        <taxon>Ostariophysi</taxon>
        <taxon>Cypriniformes</taxon>
        <taxon>Cyprinidae</taxon>
        <taxon>Labeoninae</taxon>
        <taxon>Labeonini</taxon>
        <taxon>Cirrhinus</taxon>
    </lineage>
</organism>
<keyword evidence="2" id="KW-1185">Reference proteome</keyword>
<evidence type="ECO:0000313" key="1">
    <source>
        <dbReference type="EMBL" id="KAL0177663.1"/>
    </source>
</evidence>
<reference evidence="1 2" key="1">
    <citation type="submission" date="2024-05" db="EMBL/GenBank/DDBJ databases">
        <title>Genome sequencing and assembly of Indian major carp, Cirrhinus mrigala (Hamilton, 1822).</title>
        <authorList>
            <person name="Mohindra V."/>
            <person name="Chowdhury L.M."/>
            <person name="Lal K."/>
            <person name="Jena J.K."/>
        </authorList>
    </citation>
    <scope>NUCLEOTIDE SEQUENCE [LARGE SCALE GENOMIC DNA]</scope>
    <source>
        <strain evidence="1">CM1030</strain>
        <tissue evidence="1">Blood</tissue>
    </source>
</reference>
<comment type="caution">
    <text evidence="1">The sequence shown here is derived from an EMBL/GenBank/DDBJ whole genome shotgun (WGS) entry which is preliminary data.</text>
</comment>
<feature type="non-terminal residue" evidence="1">
    <location>
        <position position="61"/>
    </location>
</feature>
<sequence length="61" mass="6807">MSHSVLFSFRLVPESPPNTAVSSWLLWGALFLLKTQSHLESKELGLSNSNIDYIQTDATID</sequence>
<gene>
    <name evidence="1" type="ORF">M9458_026557</name>
</gene>
<evidence type="ECO:0000313" key="2">
    <source>
        <dbReference type="Proteomes" id="UP001529510"/>
    </source>
</evidence>
<dbReference type="EMBL" id="JAMKFB020000013">
    <property type="protein sequence ID" value="KAL0177663.1"/>
    <property type="molecule type" value="Genomic_DNA"/>
</dbReference>
<dbReference type="AlphaFoldDB" id="A0ABD0PW58"/>
<proteinExistence type="predicted"/>
<name>A0ABD0PW58_CIRMR</name>
<accession>A0ABD0PW58</accession>
<dbReference type="Proteomes" id="UP001529510">
    <property type="component" value="Unassembled WGS sequence"/>
</dbReference>
<protein>
    <submittedName>
        <fullName evidence="1">Uncharacterized protein</fullName>
    </submittedName>
</protein>